<organism evidence="9 10">
    <name type="scientific">Actinokineospora xionganensis</name>
    <dbReference type="NCBI Taxonomy" id="2684470"/>
    <lineage>
        <taxon>Bacteria</taxon>
        <taxon>Bacillati</taxon>
        <taxon>Actinomycetota</taxon>
        <taxon>Actinomycetes</taxon>
        <taxon>Pseudonocardiales</taxon>
        <taxon>Pseudonocardiaceae</taxon>
        <taxon>Actinokineospora</taxon>
    </lineage>
</organism>
<evidence type="ECO:0000313" key="9">
    <source>
        <dbReference type="EMBL" id="MBC6447708.1"/>
    </source>
</evidence>
<evidence type="ECO:0000256" key="4">
    <source>
        <dbReference type="ARBA" id="ARBA00022692"/>
    </source>
</evidence>
<evidence type="ECO:0000259" key="8">
    <source>
        <dbReference type="PROSITE" id="PS50850"/>
    </source>
</evidence>
<keyword evidence="4 7" id="KW-0812">Transmembrane</keyword>
<protein>
    <submittedName>
        <fullName evidence="9">MFS transporter</fullName>
    </submittedName>
</protein>
<keyword evidence="10" id="KW-1185">Reference proteome</keyword>
<proteinExistence type="predicted"/>
<reference evidence="9 10" key="1">
    <citation type="submission" date="2020-06" db="EMBL/GenBank/DDBJ databases">
        <title>Actinokineospora xiongansis sp. nov., isolated from soil of Baiyangdian.</title>
        <authorList>
            <person name="Zhang X."/>
        </authorList>
    </citation>
    <scope>NUCLEOTIDE SEQUENCE [LARGE SCALE GENOMIC DNA]</scope>
    <source>
        <strain evidence="9 10">HBU206404</strain>
    </source>
</reference>
<sequence>MVLSGEGTKRLGADFGKLWASTATANLGDGIALAAGPLLVAGLTSDPVVVSGAAFVQRLPWLLFSLISGAFVDRIDRRLLIISVNIFRAAVIGGLAVTIWTGHVTIVIVYAAFFLLGIGETLADNASAAMVPAVVAPDLLPKANARLYALHFVGNMLVAPPVGAAVFVIGAALPFGINAVMFLLGAAVLATLRYRPPPAQAVERRPLRQEIGEGLRWLWRHELLRALAVVLCLMNVAFFAPSAILVLYAKEHLGLPEIGFGLLLAVMAVGGLIGTAVAARAQKRFGDGALLRAGMVIETVTHFGLALASDAWVAGATLLAFGIHASIWGVVAMSVRQRVVPDRLRGRVGSVYFLLVIGGASIGSLIGGLIARQWGVTAPMWAAGTAMIVLTAFAWRHFRREAFVTGVSTA</sequence>
<feature type="transmembrane region" description="Helical" evidence="7">
    <location>
        <begin position="311"/>
        <end position="331"/>
    </location>
</feature>
<dbReference type="InterPro" id="IPR036259">
    <property type="entry name" value="MFS_trans_sf"/>
</dbReference>
<evidence type="ECO:0000256" key="5">
    <source>
        <dbReference type="ARBA" id="ARBA00022989"/>
    </source>
</evidence>
<feature type="domain" description="Major facilitator superfamily (MFS) profile" evidence="8">
    <location>
        <begin position="221"/>
        <end position="410"/>
    </location>
</feature>
<feature type="transmembrane region" description="Helical" evidence="7">
    <location>
        <begin position="223"/>
        <end position="246"/>
    </location>
</feature>
<dbReference type="SUPFAM" id="SSF103473">
    <property type="entry name" value="MFS general substrate transporter"/>
    <property type="match status" value="1"/>
</dbReference>
<dbReference type="RefSeq" id="WP_187220219.1">
    <property type="nucleotide sequence ID" value="NZ_JABVED010000005.1"/>
</dbReference>
<dbReference type="CDD" id="cd06173">
    <property type="entry name" value="MFS_MefA_like"/>
    <property type="match status" value="1"/>
</dbReference>
<dbReference type="InterPro" id="IPR010290">
    <property type="entry name" value="TM_effector"/>
</dbReference>
<keyword evidence="3" id="KW-1003">Cell membrane</keyword>
<feature type="transmembrane region" description="Helical" evidence="7">
    <location>
        <begin position="376"/>
        <end position="395"/>
    </location>
</feature>
<accession>A0ABR7L599</accession>
<dbReference type="PANTHER" id="PTHR23513:SF6">
    <property type="entry name" value="MAJOR FACILITATOR SUPERFAMILY ASSOCIATED DOMAIN-CONTAINING PROTEIN"/>
    <property type="match status" value="1"/>
</dbReference>
<keyword evidence="5 7" id="KW-1133">Transmembrane helix</keyword>
<comment type="caution">
    <text evidence="9">The sequence shown here is derived from an EMBL/GenBank/DDBJ whole genome shotgun (WGS) entry which is preliminary data.</text>
</comment>
<dbReference type="EMBL" id="JABVED010000005">
    <property type="protein sequence ID" value="MBC6447708.1"/>
    <property type="molecule type" value="Genomic_DNA"/>
</dbReference>
<comment type="subcellular location">
    <subcellularLocation>
        <location evidence="1">Cell membrane</location>
        <topology evidence="1">Multi-pass membrane protein</topology>
    </subcellularLocation>
</comment>
<evidence type="ECO:0000313" key="10">
    <source>
        <dbReference type="Proteomes" id="UP000734823"/>
    </source>
</evidence>
<evidence type="ECO:0000256" key="2">
    <source>
        <dbReference type="ARBA" id="ARBA00022448"/>
    </source>
</evidence>
<feature type="transmembrane region" description="Helical" evidence="7">
    <location>
        <begin position="289"/>
        <end position="305"/>
    </location>
</feature>
<dbReference type="Pfam" id="PF05977">
    <property type="entry name" value="MFS_3"/>
    <property type="match status" value="1"/>
</dbReference>
<evidence type="ECO:0000256" key="3">
    <source>
        <dbReference type="ARBA" id="ARBA00022475"/>
    </source>
</evidence>
<evidence type="ECO:0000256" key="6">
    <source>
        <dbReference type="ARBA" id="ARBA00023136"/>
    </source>
</evidence>
<feature type="transmembrane region" description="Helical" evidence="7">
    <location>
        <begin position="48"/>
        <end position="72"/>
    </location>
</feature>
<keyword evidence="6 7" id="KW-0472">Membrane</keyword>
<dbReference type="Gene3D" id="1.20.1250.20">
    <property type="entry name" value="MFS general substrate transporter like domains"/>
    <property type="match status" value="1"/>
</dbReference>
<dbReference type="Proteomes" id="UP000734823">
    <property type="component" value="Unassembled WGS sequence"/>
</dbReference>
<evidence type="ECO:0000256" key="7">
    <source>
        <dbReference type="SAM" id="Phobius"/>
    </source>
</evidence>
<evidence type="ECO:0000256" key="1">
    <source>
        <dbReference type="ARBA" id="ARBA00004651"/>
    </source>
</evidence>
<dbReference type="InterPro" id="IPR020846">
    <property type="entry name" value="MFS_dom"/>
</dbReference>
<gene>
    <name evidence="9" type="ORF">GPZ80_11040</name>
</gene>
<name>A0ABR7L599_9PSEU</name>
<dbReference type="PANTHER" id="PTHR23513">
    <property type="entry name" value="INTEGRAL MEMBRANE EFFLUX PROTEIN-RELATED"/>
    <property type="match status" value="1"/>
</dbReference>
<feature type="transmembrane region" description="Helical" evidence="7">
    <location>
        <begin position="258"/>
        <end position="277"/>
    </location>
</feature>
<keyword evidence="2" id="KW-0813">Transport</keyword>
<feature type="transmembrane region" description="Helical" evidence="7">
    <location>
        <begin position="351"/>
        <end position="370"/>
    </location>
</feature>
<dbReference type="PROSITE" id="PS50850">
    <property type="entry name" value="MFS"/>
    <property type="match status" value="1"/>
</dbReference>